<comment type="similarity">
    <text evidence="2">Belongs to the RLP family.</text>
</comment>
<comment type="subcellular location">
    <subcellularLocation>
        <location evidence="1">Cell membrane</location>
    </subcellularLocation>
    <subcellularLocation>
        <location evidence="11">Endomembrane system</location>
        <topology evidence="11">Single-pass membrane protein</topology>
    </subcellularLocation>
</comment>
<dbReference type="InterPro" id="IPR002909">
    <property type="entry name" value="IPT_dom"/>
</dbReference>
<keyword evidence="15" id="KW-1185">Reference proteome</keyword>
<dbReference type="InterPro" id="IPR014756">
    <property type="entry name" value="Ig_E-set"/>
</dbReference>
<evidence type="ECO:0000256" key="10">
    <source>
        <dbReference type="ARBA" id="ARBA00023180"/>
    </source>
</evidence>
<name>A0AAD5XP17_9FUNG</name>
<evidence type="ECO:0000256" key="2">
    <source>
        <dbReference type="ARBA" id="ARBA00009592"/>
    </source>
</evidence>
<dbReference type="FunFam" id="2.10.25.10:FF:000001">
    <property type="entry name" value="Tenascin C"/>
    <property type="match status" value="1"/>
</dbReference>
<keyword evidence="3" id="KW-1003">Cell membrane</keyword>
<evidence type="ECO:0000256" key="6">
    <source>
        <dbReference type="ARBA" id="ARBA00022729"/>
    </source>
</evidence>
<keyword evidence="10" id="KW-0325">Glycoprotein</keyword>
<dbReference type="SUPFAM" id="SSF52058">
    <property type="entry name" value="L domain-like"/>
    <property type="match status" value="1"/>
</dbReference>
<evidence type="ECO:0000256" key="11">
    <source>
        <dbReference type="ARBA" id="ARBA00037847"/>
    </source>
</evidence>
<dbReference type="Proteomes" id="UP001212152">
    <property type="component" value="Unassembled WGS sequence"/>
</dbReference>
<dbReference type="SUPFAM" id="SSF81296">
    <property type="entry name" value="E set domains"/>
    <property type="match status" value="1"/>
</dbReference>
<keyword evidence="7" id="KW-0677">Repeat</keyword>
<evidence type="ECO:0000256" key="4">
    <source>
        <dbReference type="ARBA" id="ARBA00022614"/>
    </source>
</evidence>
<evidence type="ECO:0000256" key="5">
    <source>
        <dbReference type="ARBA" id="ARBA00022692"/>
    </source>
</evidence>
<proteinExistence type="inferred from homology"/>
<dbReference type="FunFam" id="3.80.10.10:FF:000041">
    <property type="entry name" value="LRR receptor-like serine/threonine-protein kinase ERECTA"/>
    <property type="match status" value="1"/>
</dbReference>
<dbReference type="PROSITE" id="PS00022">
    <property type="entry name" value="EGF_1"/>
    <property type="match status" value="1"/>
</dbReference>
<dbReference type="AlphaFoldDB" id="A0AAD5XP17"/>
<evidence type="ECO:0000256" key="8">
    <source>
        <dbReference type="ARBA" id="ARBA00022989"/>
    </source>
</evidence>
<evidence type="ECO:0000256" key="7">
    <source>
        <dbReference type="ARBA" id="ARBA00022737"/>
    </source>
</evidence>
<gene>
    <name evidence="14" type="ORF">HDU87_005561</name>
</gene>
<dbReference type="Gene3D" id="3.80.10.10">
    <property type="entry name" value="Ribonuclease Inhibitor"/>
    <property type="match status" value="1"/>
</dbReference>
<dbReference type="GO" id="GO:0005886">
    <property type="term" value="C:plasma membrane"/>
    <property type="evidence" value="ECO:0007669"/>
    <property type="project" value="UniProtKB-SubCell"/>
</dbReference>
<dbReference type="GO" id="GO:0012505">
    <property type="term" value="C:endomembrane system"/>
    <property type="evidence" value="ECO:0007669"/>
    <property type="project" value="UniProtKB-SubCell"/>
</dbReference>
<dbReference type="PROSITE" id="PS01186">
    <property type="entry name" value="EGF_2"/>
    <property type="match status" value="1"/>
</dbReference>
<keyword evidence="5" id="KW-0812">Transmembrane</keyword>
<keyword evidence="6" id="KW-0732">Signal</keyword>
<keyword evidence="8" id="KW-1133">Transmembrane helix</keyword>
<keyword evidence="9" id="KW-0472">Membrane</keyword>
<evidence type="ECO:0000259" key="12">
    <source>
        <dbReference type="PROSITE" id="PS00022"/>
    </source>
</evidence>
<dbReference type="Gene3D" id="2.10.25.10">
    <property type="entry name" value="Laminin"/>
    <property type="match status" value="1"/>
</dbReference>
<dbReference type="InterPro" id="IPR009030">
    <property type="entry name" value="Growth_fac_rcpt_cys_sf"/>
</dbReference>
<evidence type="ECO:0000256" key="9">
    <source>
        <dbReference type="ARBA" id="ARBA00023136"/>
    </source>
</evidence>
<dbReference type="PANTHER" id="PTHR48062">
    <property type="entry name" value="RECEPTOR-LIKE PROTEIN 14"/>
    <property type="match status" value="1"/>
</dbReference>
<dbReference type="EMBL" id="JADGJQ010000045">
    <property type="protein sequence ID" value="KAJ3176044.1"/>
    <property type="molecule type" value="Genomic_DNA"/>
</dbReference>
<dbReference type="SUPFAM" id="SSF49854">
    <property type="entry name" value="Spermadhesin, CUB domain"/>
    <property type="match status" value="1"/>
</dbReference>
<protein>
    <recommendedName>
        <fullName evidence="12 13">EGF-like domain-containing protein</fullName>
    </recommendedName>
</protein>
<dbReference type="SUPFAM" id="SSF57184">
    <property type="entry name" value="Growth factor receptor domain"/>
    <property type="match status" value="1"/>
</dbReference>
<evidence type="ECO:0000313" key="14">
    <source>
        <dbReference type="EMBL" id="KAJ3176044.1"/>
    </source>
</evidence>
<dbReference type="InterPro" id="IPR035914">
    <property type="entry name" value="Sperma_CUB_dom_sf"/>
</dbReference>
<dbReference type="InterPro" id="IPR000742">
    <property type="entry name" value="EGF"/>
</dbReference>
<dbReference type="Gene3D" id="2.60.40.10">
    <property type="entry name" value="Immunoglobulins"/>
    <property type="match status" value="1"/>
</dbReference>
<organism evidence="14 15">
    <name type="scientific">Geranomyces variabilis</name>
    <dbReference type="NCBI Taxonomy" id="109894"/>
    <lineage>
        <taxon>Eukaryota</taxon>
        <taxon>Fungi</taxon>
        <taxon>Fungi incertae sedis</taxon>
        <taxon>Chytridiomycota</taxon>
        <taxon>Chytridiomycota incertae sedis</taxon>
        <taxon>Chytridiomycetes</taxon>
        <taxon>Spizellomycetales</taxon>
        <taxon>Powellomycetaceae</taxon>
        <taxon>Geranomyces</taxon>
    </lineage>
</organism>
<comment type="caution">
    <text evidence="14">The sequence shown here is derived from an EMBL/GenBank/DDBJ whole genome shotgun (WGS) entry which is preliminary data.</text>
</comment>
<reference evidence="14" key="1">
    <citation type="submission" date="2020-05" db="EMBL/GenBank/DDBJ databases">
        <title>Phylogenomic resolution of chytrid fungi.</title>
        <authorList>
            <person name="Stajich J.E."/>
            <person name="Amses K."/>
            <person name="Simmons R."/>
            <person name="Seto K."/>
            <person name="Myers J."/>
            <person name="Bonds A."/>
            <person name="Quandt C.A."/>
            <person name="Barry K."/>
            <person name="Liu P."/>
            <person name="Grigoriev I."/>
            <person name="Longcore J.E."/>
            <person name="James T.Y."/>
        </authorList>
    </citation>
    <scope>NUCLEOTIDE SEQUENCE</scope>
    <source>
        <strain evidence="14">JEL0379</strain>
    </source>
</reference>
<evidence type="ECO:0000256" key="1">
    <source>
        <dbReference type="ARBA" id="ARBA00004236"/>
    </source>
</evidence>
<evidence type="ECO:0000256" key="3">
    <source>
        <dbReference type="ARBA" id="ARBA00022475"/>
    </source>
</evidence>
<dbReference type="Pfam" id="PF01833">
    <property type="entry name" value="TIG"/>
    <property type="match status" value="1"/>
</dbReference>
<dbReference type="InterPro" id="IPR013783">
    <property type="entry name" value="Ig-like_fold"/>
</dbReference>
<dbReference type="InterPro" id="IPR051502">
    <property type="entry name" value="RLP_Defense_Trigger"/>
</dbReference>
<feature type="domain" description="EGF-like" evidence="12 13">
    <location>
        <begin position="149"/>
        <end position="160"/>
    </location>
</feature>
<dbReference type="Pfam" id="PF23106">
    <property type="entry name" value="EGF_Teneurin"/>
    <property type="match status" value="1"/>
</dbReference>
<dbReference type="InterPro" id="IPR032675">
    <property type="entry name" value="LRR_dom_sf"/>
</dbReference>
<accession>A0AAD5XP17</accession>
<keyword evidence="4" id="KW-0433">Leucine-rich repeat</keyword>
<dbReference type="InterPro" id="IPR001611">
    <property type="entry name" value="Leu-rich_rpt"/>
</dbReference>
<dbReference type="PANTHER" id="PTHR48062:SF52">
    <property type="entry name" value="RECEPTOR-LIKE PROTEIN 8-RELATED"/>
    <property type="match status" value="1"/>
</dbReference>
<evidence type="ECO:0000259" key="13">
    <source>
        <dbReference type="PROSITE" id="PS01186"/>
    </source>
</evidence>
<sequence>MHGTRNNVLMTMTDPWGYFWTHDSKGEYSADSNCTILVQPIDSHGNPATQITINIFAVEAEEGFDGGSIYNQTTMSNSSLVISVGGHTGAIVTVDQSFFLFNFHSDGTVNRDGIAAFYYITSEEANIPWATLECPMDCFGQGTCVNGQCVCYSGYTGVLCKNDDLHKLFLLHDNCLYTDWASTTWNRTFEGNVCDLDLSPDPSPQAWTGISCSSHRIRELDLNGVNLDCHGNGLPAEPPLRYADMIDMSESHITGSIPTEFWRGYSLNQVNLRNADLTGNIGEGIADAPSLNLLDLSHNQITGPIPAALPRLQLLNEVDLSNNLMSGYIPSELADMPLAQISLSNNNFYCPTPQLIQIIDVSCNNLTVAAISPDSAISGDTGSTVTVTGVGFSYTANTLSCAFGGVLSDNTTVVSDTLLTCTVPQLIAGATTFALYAFGAPASLNALDFSFVPKCPYGTYLNANQSSCAVCPPHAMCEGGAQQPYPEFGYHQAIK</sequence>
<dbReference type="Pfam" id="PF00560">
    <property type="entry name" value="LRR_1"/>
    <property type="match status" value="1"/>
</dbReference>
<evidence type="ECO:0000313" key="15">
    <source>
        <dbReference type="Proteomes" id="UP001212152"/>
    </source>
</evidence>